<organism evidence="4">
    <name type="scientific">Gongylonema pulchrum</name>
    <dbReference type="NCBI Taxonomy" id="637853"/>
    <lineage>
        <taxon>Eukaryota</taxon>
        <taxon>Metazoa</taxon>
        <taxon>Ecdysozoa</taxon>
        <taxon>Nematoda</taxon>
        <taxon>Chromadorea</taxon>
        <taxon>Rhabditida</taxon>
        <taxon>Spirurina</taxon>
        <taxon>Spiruromorpha</taxon>
        <taxon>Spiruroidea</taxon>
        <taxon>Gongylonematidae</taxon>
        <taxon>Gongylonema</taxon>
    </lineage>
</organism>
<evidence type="ECO:0000313" key="2">
    <source>
        <dbReference type="EMBL" id="VDK62359.1"/>
    </source>
</evidence>
<evidence type="ECO:0000256" key="1">
    <source>
        <dbReference type="SAM" id="Phobius"/>
    </source>
</evidence>
<accession>A0A183DI56</accession>
<feature type="transmembrane region" description="Helical" evidence="1">
    <location>
        <begin position="26"/>
        <end position="45"/>
    </location>
</feature>
<sequence length="94" mass="10434">MLVRTTTCPLAWKSLMHFSSVAMRRIYANSVIFLLVVAAFCHSYHKHLPVEDVVSLYPESDPTNPPIAAPTCPPRAAPTALKLFFSNTVFLNVC</sequence>
<proteinExistence type="predicted"/>
<gene>
    <name evidence="2" type="ORF">GPUH_LOCUS8397</name>
</gene>
<protein>
    <submittedName>
        <fullName evidence="4">Secreted protein</fullName>
    </submittedName>
</protein>
<evidence type="ECO:0000313" key="3">
    <source>
        <dbReference type="Proteomes" id="UP000271098"/>
    </source>
</evidence>
<keyword evidence="1" id="KW-1133">Transmembrane helix</keyword>
<reference evidence="2 3" key="2">
    <citation type="submission" date="2018-11" db="EMBL/GenBank/DDBJ databases">
        <authorList>
            <consortium name="Pathogen Informatics"/>
        </authorList>
    </citation>
    <scope>NUCLEOTIDE SEQUENCE [LARGE SCALE GENOMIC DNA]</scope>
</reference>
<dbReference type="EMBL" id="UYRT01024356">
    <property type="protein sequence ID" value="VDK62359.1"/>
    <property type="molecule type" value="Genomic_DNA"/>
</dbReference>
<name>A0A183DI56_9BILA</name>
<dbReference type="WBParaSite" id="GPUH_0000840601-mRNA-1">
    <property type="protein sequence ID" value="GPUH_0000840601-mRNA-1"/>
    <property type="gene ID" value="GPUH_0000840601"/>
</dbReference>
<keyword evidence="1" id="KW-0472">Membrane</keyword>
<evidence type="ECO:0000313" key="4">
    <source>
        <dbReference type="WBParaSite" id="GPUH_0000840601-mRNA-1"/>
    </source>
</evidence>
<keyword evidence="1" id="KW-0812">Transmembrane</keyword>
<keyword evidence="3" id="KW-1185">Reference proteome</keyword>
<dbReference type="AlphaFoldDB" id="A0A183DI56"/>
<reference evidence="4" key="1">
    <citation type="submission" date="2016-06" db="UniProtKB">
        <authorList>
            <consortium name="WormBaseParasite"/>
        </authorList>
    </citation>
    <scope>IDENTIFICATION</scope>
</reference>
<dbReference type="Proteomes" id="UP000271098">
    <property type="component" value="Unassembled WGS sequence"/>
</dbReference>